<evidence type="ECO:0000256" key="3">
    <source>
        <dbReference type="ARBA" id="ARBA00013008"/>
    </source>
</evidence>
<proteinExistence type="inferred from homology"/>
<dbReference type="InterPro" id="IPR002082">
    <property type="entry name" value="Asp_carbamoyltransf"/>
</dbReference>
<comment type="catalytic activity">
    <reaction evidence="7">
        <text>carbamoyl phosphate + L-aspartate = N-carbamoyl-L-aspartate + phosphate + H(+)</text>
        <dbReference type="Rhea" id="RHEA:20013"/>
        <dbReference type="ChEBI" id="CHEBI:15378"/>
        <dbReference type="ChEBI" id="CHEBI:29991"/>
        <dbReference type="ChEBI" id="CHEBI:32814"/>
        <dbReference type="ChEBI" id="CHEBI:43474"/>
        <dbReference type="ChEBI" id="CHEBI:58228"/>
        <dbReference type="EC" id="2.1.3.2"/>
    </reaction>
</comment>
<evidence type="ECO:0000256" key="9">
    <source>
        <dbReference type="RuleBase" id="RU003634"/>
    </source>
</evidence>
<dbReference type="PRINTS" id="PR00100">
    <property type="entry name" value="AOTCASE"/>
</dbReference>
<dbReference type="Gene3D" id="3.40.50.1370">
    <property type="entry name" value="Aspartate/ornithine carbamoyltransferase"/>
    <property type="match status" value="2"/>
</dbReference>
<dbReference type="InterPro" id="IPR006131">
    <property type="entry name" value="Asp_carbamoyltransf_Asp/Orn-bd"/>
</dbReference>
<evidence type="ECO:0000256" key="8">
    <source>
        <dbReference type="NCBIfam" id="TIGR00670"/>
    </source>
</evidence>
<reference evidence="12 13" key="1">
    <citation type="journal article" date="2018" name="J. Microbiol.">
        <title>Bacillus spongiae sp. nov., isolated from sponge of Jeju Island.</title>
        <authorList>
            <person name="Lee G.E."/>
            <person name="Im W.T."/>
            <person name="Park J.S."/>
        </authorList>
    </citation>
    <scope>NUCLEOTIDE SEQUENCE [LARGE SCALE GENOMIC DNA]</scope>
    <source>
        <strain evidence="12 13">135PIL107-10</strain>
    </source>
</reference>
<keyword evidence="5" id="KW-0665">Pyrimidine biosynthesis</keyword>
<dbReference type="EMBL" id="JBBAXC010000019">
    <property type="protein sequence ID" value="MEI5909086.1"/>
    <property type="molecule type" value="Genomic_DNA"/>
</dbReference>
<dbReference type="RefSeq" id="WP_336588528.1">
    <property type="nucleotide sequence ID" value="NZ_JBBAXC010000019.1"/>
</dbReference>
<comment type="caution">
    <text evidence="12">The sequence shown here is derived from an EMBL/GenBank/DDBJ whole genome shotgun (WGS) entry which is preliminary data.</text>
</comment>
<evidence type="ECO:0000256" key="2">
    <source>
        <dbReference type="ARBA" id="ARBA00008896"/>
    </source>
</evidence>
<evidence type="ECO:0000256" key="5">
    <source>
        <dbReference type="ARBA" id="ARBA00022975"/>
    </source>
</evidence>
<keyword evidence="4 9" id="KW-0808">Transferase</keyword>
<dbReference type="InterPro" id="IPR006132">
    <property type="entry name" value="Asp/Orn_carbamoyltranf_P-bd"/>
</dbReference>
<dbReference type="EC" id="2.1.3.2" evidence="3 8"/>
<dbReference type="Pfam" id="PF00185">
    <property type="entry name" value="OTCace"/>
    <property type="match status" value="1"/>
</dbReference>
<dbReference type="PRINTS" id="PR00101">
    <property type="entry name" value="ATCASE"/>
</dbReference>
<dbReference type="PROSITE" id="PS00097">
    <property type="entry name" value="CARBAMOYLTRANSFERASE"/>
    <property type="match status" value="1"/>
</dbReference>
<evidence type="ECO:0000256" key="6">
    <source>
        <dbReference type="ARBA" id="ARBA00043884"/>
    </source>
</evidence>
<dbReference type="PANTHER" id="PTHR45753">
    <property type="entry name" value="ORNITHINE CARBAMOYLTRANSFERASE, MITOCHONDRIAL"/>
    <property type="match status" value="1"/>
</dbReference>
<comment type="similarity">
    <text evidence="2">Belongs to the aspartate/ornithine carbamoyltransferase superfamily. ATCase family.</text>
</comment>
<evidence type="ECO:0000313" key="12">
    <source>
        <dbReference type="EMBL" id="MEI5909086.1"/>
    </source>
</evidence>
<evidence type="ECO:0000256" key="7">
    <source>
        <dbReference type="ARBA" id="ARBA00048859"/>
    </source>
</evidence>
<comment type="function">
    <text evidence="6">Catalyzes the condensation of carbamoyl phosphate and aspartate to form carbamoyl aspartate and inorganic phosphate, the committed step in the de novo pyrimidine nucleotide biosynthesis pathway.</text>
</comment>
<sequence length="312" mass="35381">MSTVKSFVSGSQFERSKLLTLFTLADDIKEHPKSYSNILSSKIITTLFFEPSTRTRLSFESAIQRLGGHLLTVENGELNSSSNKGESIADTIRIVEGYSDGIIMRHKQTEACQIAASISEVPIINAGDGSGEHPTQSLLDLYTIHSYKKKLDNLSIAIIGDLKYGRTVHSLVHALCLFENITIYGVSNEEFELPTTYDSLLLKHKIKYIKCRSLDELPLDIDVIYQTRLQNERTEAESIRDSIFVITKKIIEKFSPTTILMHPLPRNKEIDVAVDKDKRAVYFEQAKNGLYIRMALLTYIFNEEEQERLVIV</sequence>
<protein>
    <recommendedName>
        <fullName evidence="3 8">Aspartate carbamoyltransferase</fullName>
        <ecNumber evidence="3 8">2.1.3.2</ecNumber>
    </recommendedName>
</protein>
<dbReference type="PANTHER" id="PTHR45753:SF6">
    <property type="entry name" value="ASPARTATE CARBAMOYLTRANSFERASE"/>
    <property type="match status" value="1"/>
</dbReference>
<dbReference type="InterPro" id="IPR036901">
    <property type="entry name" value="Asp/Orn_carbamoylTrfase_sf"/>
</dbReference>
<dbReference type="InterPro" id="IPR006130">
    <property type="entry name" value="Asp/Orn_carbamoylTrfase"/>
</dbReference>
<organism evidence="12 13">
    <name type="scientific">Bacillus spongiae</name>
    <dbReference type="NCBI Taxonomy" id="2683610"/>
    <lineage>
        <taxon>Bacteria</taxon>
        <taxon>Bacillati</taxon>
        <taxon>Bacillota</taxon>
        <taxon>Bacilli</taxon>
        <taxon>Bacillales</taxon>
        <taxon>Bacillaceae</taxon>
        <taxon>Bacillus</taxon>
    </lineage>
</organism>
<evidence type="ECO:0000259" key="10">
    <source>
        <dbReference type="Pfam" id="PF00185"/>
    </source>
</evidence>
<name>A0ABU8HIW1_9BACI</name>
<dbReference type="SUPFAM" id="SSF53671">
    <property type="entry name" value="Aspartate/ornithine carbamoyltransferase"/>
    <property type="match status" value="1"/>
</dbReference>
<evidence type="ECO:0000256" key="4">
    <source>
        <dbReference type="ARBA" id="ARBA00022679"/>
    </source>
</evidence>
<comment type="pathway">
    <text evidence="1">Pyrimidine metabolism; UMP biosynthesis via de novo pathway; (S)-dihydroorotate from bicarbonate: step 2/3.</text>
</comment>
<accession>A0ABU8HIW1</accession>
<dbReference type="Pfam" id="PF02729">
    <property type="entry name" value="OTCace_N"/>
    <property type="match status" value="1"/>
</dbReference>
<dbReference type="Proteomes" id="UP001312865">
    <property type="component" value="Unassembled WGS sequence"/>
</dbReference>
<dbReference type="NCBIfam" id="TIGR00670">
    <property type="entry name" value="asp_carb_tr"/>
    <property type="match status" value="1"/>
</dbReference>
<feature type="domain" description="Aspartate/ornithine carbamoyltransferase Asp/Orn-binding" evidence="10">
    <location>
        <begin position="153"/>
        <end position="299"/>
    </location>
</feature>
<evidence type="ECO:0000256" key="1">
    <source>
        <dbReference type="ARBA" id="ARBA00004852"/>
    </source>
</evidence>
<evidence type="ECO:0000313" key="13">
    <source>
        <dbReference type="Proteomes" id="UP001312865"/>
    </source>
</evidence>
<dbReference type="NCBIfam" id="NF002032">
    <property type="entry name" value="PRK00856.1"/>
    <property type="match status" value="1"/>
</dbReference>
<keyword evidence="13" id="KW-1185">Reference proteome</keyword>
<gene>
    <name evidence="12" type="primary">pyrB</name>
    <name evidence="12" type="ORF">WAK64_18710</name>
</gene>
<evidence type="ECO:0000259" key="11">
    <source>
        <dbReference type="Pfam" id="PF02729"/>
    </source>
</evidence>
<dbReference type="GO" id="GO:0004070">
    <property type="term" value="F:aspartate carbamoyltransferase activity"/>
    <property type="evidence" value="ECO:0007669"/>
    <property type="project" value="UniProtKB-EC"/>
</dbReference>
<feature type="domain" description="Aspartate/ornithine carbamoyltransferase carbamoyl-P binding" evidence="11">
    <location>
        <begin position="5"/>
        <end position="145"/>
    </location>
</feature>